<reference evidence="1" key="1">
    <citation type="journal article" date="2018" name="DNA Res.">
        <title>Multiple hybrid de novo genome assembly of finger millet, an orphan allotetraploid crop.</title>
        <authorList>
            <person name="Hatakeyama M."/>
            <person name="Aluri S."/>
            <person name="Balachadran M.T."/>
            <person name="Sivarajan S.R."/>
            <person name="Patrignani A."/>
            <person name="Gruter S."/>
            <person name="Poveda L."/>
            <person name="Shimizu-Inatsugi R."/>
            <person name="Baeten J."/>
            <person name="Francoijs K.J."/>
            <person name="Nataraja K.N."/>
            <person name="Reddy Y.A.N."/>
            <person name="Phadnis S."/>
            <person name="Ravikumar R.L."/>
            <person name="Schlapbach R."/>
            <person name="Sreeman S.M."/>
            <person name="Shimizu K.K."/>
        </authorList>
    </citation>
    <scope>NUCLEOTIDE SEQUENCE</scope>
</reference>
<dbReference type="AlphaFoldDB" id="A0AAV5DZ29"/>
<dbReference type="GO" id="GO:0043625">
    <property type="term" value="C:delta DNA polymerase complex"/>
    <property type="evidence" value="ECO:0007669"/>
    <property type="project" value="TreeGrafter"/>
</dbReference>
<evidence type="ECO:0000313" key="2">
    <source>
        <dbReference type="Proteomes" id="UP001054889"/>
    </source>
</evidence>
<dbReference type="Pfam" id="PF04081">
    <property type="entry name" value="DNA_pol_delta_4"/>
    <property type="match status" value="1"/>
</dbReference>
<dbReference type="EMBL" id="BQKI01000072">
    <property type="protein sequence ID" value="GJN15551.1"/>
    <property type="molecule type" value="Genomic_DNA"/>
</dbReference>
<keyword evidence="2" id="KW-1185">Reference proteome</keyword>
<accession>A0AAV5DZ29</accession>
<proteinExistence type="predicted"/>
<comment type="caution">
    <text evidence="1">The sequence shown here is derived from an EMBL/GenBank/DDBJ whole genome shotgun (WGS) entry which is preliminary data.</text>
</comment>
<gene>
    <name evidence="1" type="primary">gb02472</name>
    <name evidence="1" type="ORF">PR202_gb02472</name>
</gene>
<evidence type="ECO:0000313" key="1">
    <source>
        <dbReference type="EMBL" id="GJN15551.1"/>
    </source>
</evidence>
<name>A0AAV5DZ29_ELECO</name>
<reference evidence="1" key="2">
    <citation type="submission" date="2021-12" db="EMBL/GenBank/DDBJ databases">
        <title>Resequencing data analysis of finger millet.</title>
        <authorList>
            <person name="Hatakeyama M."/>
            <person name="Aluri S."/>
            <person name="Balachadran M.T."/>
            <person name="Sivarajan S.R."/>
            <person name="Poveda L."/>
            <person name="Shimizu-Inatsugi R."/>
            <person name="Schlapbach R."/>
            <person name="Sreeman S.M."/>
            <person name="Shimizu K.K."/>
        </authorList>
    </citation>
    <scope>NUCLEOTIDE SEQUENCE</scope>
</reference>
<dbReference type="PANTHER" id="PTHR14303:SF16">
    <property type="entry name" value="DNA POLYMERASE DELTA SUBUNIT 4"/>
    <property type="match status" value="1"/>
</dbReference>
<dbReference type="Proteomes" id="UP001054889">
    <property type="component" value="Unassembled WGS sequence"/>
</dbReference>
<dbReference type="InterPro" id="IPR007218">
    <property type="entry name" value="DNA_pol_delta_4"/>
</dbReference>
<sequence length="138" mass="15401">MAPPSGRRLINGFYKQKKKEAGVVVKLSNKPPSTNNRCSKNVKPKKCIIAIHQTANGDGVDRDAELRRFDMDIGVTRLRRWERAAAMGLSPPPRLRDLITMVRDASSPFAVSRQEQYTTVYGDNNSTVALECLWAGKV</sequence>
<dbReference type="GO" id="GO:0003887">
    <property type="term" value="F:DNA-directed DNA polymerase activity"/>
    <property type="evidence" value="ECO:0007669"/>
    <property type="project" value="TreeGrafter"/>
</dbReference>
<dbReference type="GO" id="GO:0006261">
    <property type="term" value="P:DNA-templated DNA replication"/>
    <property type="evidence" value="ECO:0007669"/>
    <property type="project" value="TreeGrafter"/>
</dbReference>
<dbReference type="PANTHER" id="PTHR14303">
    <property type="entry name" value="DNA POLYMERASE DELTA SUBUNIT 4"/>
    <property type="match status" value="1"/>
</dbReference>
<dbReference type="GO" id="GO:0000731">
    <property type="term" value="P:DNA synthesis involved in DNA repair"/>
    <property type="evidence" value="ECO:0007669"/>
    <property type="project" value="InterPro"/>
</dbReference>
<organism evidence="1 2">
    <name type="scientific">Eleusine coracana subsp. coracana</name>
    <dbReference type="NCBI Taxonomy" id="191504"/>
    <lineage>
        <taxon>Eukaryota</taxon>
        <taxon>Viridiplantae</taxon>
        <taxon>Streptophyta</taxon>
        <taxon>Embryophyta</taxon>
        <taxon>Tracheophyta</taxon>
        <taxon>Spermatophyta</taxon>
        <taxon>Magnoliopsida</taxon>
        <taxon>Liliopsida</taxon>
        <taxon>Poales</taxon>
        <taxon>Poaceae</taxon>
        <taxon>PACMAD clade</taxon>
        <taxon>Chloridoideae</taxon>
        <taxon>Cynodonteae</taxon>
        <taxon>Eleusininae</taxon>
        <taxon>Eleusine</taxon>
    </lineage>
</organism>
<protein>
    <submittedName>
        <fullName evidence="1">Uncharacterized protein</fullName>
    </submittedName>
</protein>